<protein>
    <recommendedName>
        <fullName evidence="4">Ig-like domain-containing protein</fullName>
    </recommendedName>
</protein>
<feature type="chain" id="PRO_5047084559" description="Ig-like domain-containing protein" evidence="1">
    <location>
        <begin position="20"/>
        <end position="193"/>
    </location>
</feature>
<evidence type="ECO:0000256" key="1">
    <source>
        <dbReference type="SAM" id="SignalP"/>
    </source>
</evidence>
<dbReference type="Gene3D" id="2.60.120.260">
    <property type="entry name" value="Galactose-binding domain-like"/>
    <property type="match status" value="1"/>
</dbReference>
<evidence type="ECO:0008006" key="4">
    <source>
        <dbReference type="Google" id="ProtNLM"/>
    </source>
</evidence>
<keyword evidence="3" id="KW-1185">Reference proteome</keyword>
<dbReference type="EMBL" id="CAWUHC010000132">
    <property type="protein sequence ID" value="CAK7234757.1"/>
    <property type="molecule type" value="Genomic_DNA"/>
</dbReference>
<gene>
    <name evidence="2" type="ORF">SBRCBS47491_009057</name>
</gene>
<accession>A0ABP0CRJ0</accession>
<dbReference type="Proteomes" id="UP001642406">
    <property type="component" value="Unassembled WGS sequence"/>
</dbReference>
<reference evidence="2 3" key="1">
    <citation type="submission" date="2024-01" db="EMBL/GenBank/DDBJ databases">
        <authorList>
            <person name="Allen C."/>
            <person name="Tagirdzhanova G."/>
        </authorList>
    </citation>
    <scope>NUCLEOTIDE SEQUENCE [LARGE SCALE GENOMIC DNA]</scope>
</reference>
<proteinExistence type="predicted"/>
<keyword evidence="1" id="KW-0732">Signal</keyword>
<feature type="signal peptide" evidence="1">
    <location>
        <begin position="1"/>
        <end position="19"/>
    </location>
</feature>
<evidence type="ECO:0000313" key="2">
    <source>
        <dbReference type="EMBL" id="CAK7234757.1"/>
    </source>
</evidence>
<sequence>MKFLALLALGLASASTTVASVCKLPASSPSPSPSSTPSGPSVPAPVCVSNVIQNGYFGSGSLDQWTVTAFGGAAVTGSTSCGQYSSCATLDTVTGGYASISQTVANTGVGLIYTFALNYRAVTTLYTDATLVCQINGGANGLSWSWKYNQIPVGNYGYFMTTFEATTTSITVSCAVSGSYANPVQVDYLNLHC</sequence>
<comment type="caution">
    <text evidence="2">The sequence shown here is derived from an EMBL/GenBank/DDBJ whole genome shotgun (WGS) entry which is preliminary data.</text>
</comment>
<organism evidence="2 3">
    <name type="scientific">Sporothrix bragantina</name>
    <dbReference type="NCBI Taxonomy" id="671064"/>
    <lineage>
        <taxon>Eukaryota</taxon>
        <taxon>Fungi</taxon>
        <taxon>Dikarya</taxon>
        <taxon>Ascomycota</taxon>
        <taxon>Pezizomycotina</taxon>
        <taxon>Sordariomycetes</taxon>
        <taxon>Sordariomycetidae</taxon>
        <taxon>Ophiostomatales</taxon>
        <taxon>Ophiostomataceae</taxon>
        <taxon>Sporothrix</taxon>
    </lineage>
</organism>
<evidence type="ECO:0000313" key="3">
    <source>
        <dbReference type="Proteomes" id="UP001642406"/>
    </source>
</evidence>
<name>A0ABP0CRJ0_9PEZI</name>